<proteinExistence type="predicted"/>
<evidence type="ECO:0008006" key="6">
    <source>
        <dbReference type="Google" id="ProtNLM"/>
    </source>
</evidence>
<keyword evidence="4" id="KW-1185">Reference proteome</keyword>
<evidence type="ECO:0000313" key="4">
    <source>
        <dbReference type="Proteomes" id="UP000270216"/>
    </source>
</evidence>
<dbReference type="KEGG" id="papi:SG18_17750"/>
<keyword evidence="1" id="KW-0812">Transmembrane</keyword>
<dbReference type="GeneID" id="47014457"/>
<keyword evidence="1" id="KW-0472">Membrane</keyword>
<feature type="transmembrane region" description="Helical" evidence="1">
    <location>
        <begin position="41"/>
        <end position="60"/>
    </location>
</feature>
<organism evidence="3 5">
    <name type="scientific">Pandoraea apista</name>
    <dbReference type="NCBI Taxonomy" id="93218"/>
    <lineage>
        <taxon>Bacteria</taxon>
        <taxon>Pseudomonadati</taxon>
        <taxon>Pseudomonadota</taxon>
        <taxon>Betaproteobacteria</taxon>
        <taxon>Burkholderiales</taxon>
        <taxon>Burkholderiaceae</taxon>
        <taxon>Pandoraea</taxon>
    </lineage>
</organism>
<dbReference type="Proteomes" id="UP000364291">
    <property type="component" value="Unassembled WGS sequence"/>
</dbReference>
<name>A0A0B5FHW1_9BURK</name>
<sequence>MIMPHLSNAQLVSMFAIAVFGAIVVGAMPCKGAIRMCWRSLLVVVGAVLAVLAFELVPLLA</sequence>
<dbReference type="Proteomes" id="UP000270216">
    <property type="component" value="Unassembled WGS sequence"/>
</dbReference>
<gene>
    <name evidence="2" type="ORF">EJE83_00050</name>
    <name evidence="3" type="ORF">PAP18089_04370</name>
</gene>
<evidence type="ECO:0000313" key="3">
    <source>
        <dbReference type="EMBL" id="VVG73363.1"/>
    </source>
</evidence>
<reference evidence="3 5" key="2">
    <citation type="submission" date="2019-08" db="EMBL/GenBank/DDBJ databases">
        <authorList>
            <person name="Peeters C."/>
        </authorList>
    </citation>
    <scope>NUCLEOTIDE SEQUENCE [LARGE SCALE GENOMIC DNA]</scope>
    <source>
        <strain evidence="3 5">LMG 18089</strain>
    </source>
</reference>
<evidence type="ECO:0000313" key="2">
    <source>
        <dbReference type="EMBL" id="RSK86933.1"/>
    </source>
</evidence>
<dbReference type="EMBL" id="RWHX01000001">
    <property type="protein sequence ID" value="RSK86933.1"/>
    <property type="molecule type" value="Genomic_DNA"/>
</dbReference>
<protein>
    <recommendedName>
        <fullName evidence="6">Transmembrane protein</fullName>
    </recommendedName>
</protein>
<keyword evidence="1" id="KW-1133">Transmembrane helix</keyword>
<evidence type="ECO:0000256" key="1">
    <source>
        <dbReference type="SAM" id="Phobius"/>
    </source>
</evidence>
<dbReference type="AlphaFoldDB" id="A0A0B5FHW1"/>
<dbReference type="EMBL" id="CABPSX010000011">
    <property type="protein sequence ID" value="VVG73363.1"/>
    <property type="molecule type" value="Genomic_DNA"/>
</dbReference>
<dbReference type="RefSeq" id="WP_039371859.1">
    <property type="nucleotide sequence ID" value="NZ_CABPSX010000011.1"/>
</dbReference>
<evidence type="ECO:0000313" key="5">
    <source>
        <dbReference type="Proteomes" id="UP000364291"/>
    </source>
</evidence>
<reference evidence="2 4" key="1">
    <citation type="submission" date="2018-12" db="EMBL/GenBank/DDBJ databases">
        <title>Whole genome sequence of a Pandoraea apista isolate from a patient with cystic fibrosis.</title>
        <authorList>
            <person name="Kenna D.T."/>
            <person name="Turton J.F."/>
        </authorList>
    </citation>
    <scope>NUCLEOTIDE SEQUENCE [LARGE SCALE GENOMIC DNA]</scope>
    <source>
        <strain evidence="2 4">Pa13324</strain>
    </source>
</reference>
<feature type="transmembrane region" description="Helical" evidence="1">
    <location>
        <begin position="12"/>
        <end position="29"/>
    </location>
</feature>
<accession>A0A0B5FHW1</accession>